<evidence type="ECO:0008006" key="15">
    <source>
        <dbReference type="Google" id="ProtNLM"/>
    </source>
</evidence>
<feature type="region of interest" description="Disordered" evidence="10">
    <location>
        <begin position="1"/>
        <end position="47"/>
    </location>
</feature>
<keyword evidence="7" id="KW-0539">Nucleus</keyword>
<organism evidence="13 14">
    <name type="scientific">Kwoniella shandongensis</name>
    <dbReference type="NCBI Taxonomy" id="1734106"/>
    <lineage>
        <taxon>Eukaryota</taxon>
        <taxon>Fungi</taxon>
        <taxon>Dikarya</taxon>
        <taxon>Basidiomycota</taxon>
        <taxon>Agaricomycotina</taxon>
        <taxon>Tremellomycetes</taxon>
        <taxon>Tremellales</taxon>
        <taxon>Cryptococcaceae</taxon>
        <taxon>Kwoniella</taxon>
    </lineage>
</organism>
<sequence length="958" mass="105724">MAVGQKFRPPKQIRPAQAHAQGSDVKSITSQASSSTQTQTPKQKITSVNKTESLQVVKTLLEASLGTIFYQRKLLPNDQFHTVRLIEALPPPGSNRQSSLPIGSQPSHITDSQLTSSQSLSQDVASQQPQGVKGKGFTYRALKPEQSVEGDKILGLLDGAVMDAVSKGYLRSVVLFVFLDSNDPNNILESYTFNFFYHGPSSVPQMDIVHNLGQMNLEQNSASASHMPPPVASTPDANEILGASRPIHHIGRSVKQFLTQLLPSCKALDDLPCQRFFDVKLFYNETVPVDYVAPGTKDATDETLFIGTHHLDRPPVTKDFGHLQTGCHGISVTAMSVTDQIPKRHLNDVDNVDELYKDADDRRIIWNAEVPAHDRQIYDVGSFDPYTVIDTRYQTTEATGESLFKQPMGVRDEGYNVLPLPVSPYESNLQGSAIQTESYDLDDHATRDHERSAGGSRSTKRKADESINDMTLASDTFRDEESTSMPTLTAAIPVESLVLLAPYRRSPPVNPGTSPLQSPSPFLGADADAAGETDDEAMDDMDSFMMKQLEPRSQKRVKQNAVEPARDPPQPVKNISTNNSRSTLLPKSSAAIVKASKPVAKEKSLLPKKSTKAKPRPKPKAKAIDKPAKVKNAAKKYSKASKKTVTSTQSLPALPKQVSKEQKDRMTAQRSRGDGTIDCFCGSKDAEGDTIQCDSCTKWYHTHCLGYEDMSEVDKVAEYVCVICEMEGDETRTWDRVSIEVARSTMSELSLVRRAVCWVRKEGGLSQSAGIPELRHYLGCTPQTMNWVISELKLQGKSFLKSCVFTLADRVAGFIELASGNSGRPISAARKWSFQGDSSAATFRRYFDPGKGIEEDVLEYRKAHATPTQRQFTSSHPSHVSNTQSQDEEDRDVDMEDTHHEHENRNMSLRTPTSSGSLVPSLDTGTRFGLPVWRSSRALCPIDLSEPFEPVHEHVLMS</sequence>
<dbReference type="GO" id="GO:0005694">
    <property type="term" value="C:chromosome"/>
    <property type="evidence" value="ECO:0007669"/>
    <property type="project" value="UniProtKB-SubCell"/>
</dbReference>
<feature type="region of interest" description="Disordered" evidence="10">
    <location>
        <begin position="599"/>
        <end position="669"/>
    </location>
</feature>
<dbReference type="GeneID" id="43586037"/>
<dbReference type="Pfam" id="PF00628">
    <property type="entry name" value="PHD"/>
    <property type="match status" value="1"/>
</dbReference>
<accession>A0AAJ8LPI8</accession>
<feature type="compositionally biased region" description="Polar residues" evidence="10">
    <location>
        <begin position="906"/>
        <end position="918"/>
    </location>
</feature>
<dbReference type="InterPro" id="IPR001965">
    <property type="entry name" value="Znf_PHD"/>
</dbReference>
<dbReference type="PROSITE" id="PS01359">
    <property type="entry name" value="ZF_PHD_1"/>
    <property type="match status" value="1"/>
</dbReference>
<dbReference type="InterPro" id="IPR019786">
    <property type="entry name" value="Zinc_finger_PHD-type_CS"/>
</dbReference>
<evidence type="ECO:0000259" key="12">
    <source>
        <dbReference type="PROSITE" id="PS50815"/>
    </source>
</evidence>
<evidence type="ECO:0000256" key="9">
    <source>
        <dbReference type="PROSITE-ProRule" id="PRU00146"/>
    </source>
</evidence>
<evidence type="ECO:0000256" key="6">
    <source>
        <dbReference type="ARBA" id="ARBA00022833"/>
    </source>
</evidence>
<dbReference type="RefSeq" id="XP_065824023.1">
    <property type="nucleotide sequence ID" value="XM_065967951.1"/>
</dbReference>
<dbReference type="Gene3D" id="3.30.40.10">
    <property type="entry name" value="Zinc/RING finger domain, C3HC4 (zinc finger)"/>
    <property type="match status" value="1"/>
</dbReference>
<gene>
    <name evidence="13" type="ORF">CI109_107011</name>
</gene>
<dbReference type="Pfam" id="PF02301">
    <property type="entry name" value="HORMA"/>
    <property type="match status" value="1"/>
</dbReference>
<feature type="compositionally biased region" description="Basic residues" evidence="10">
    <location>
        <begin position="632"/>
        <end position="642"/>
    </location>
</feature>
<dbReference type="CDD" id="cd15489">
    <property type="entry name" value="PHD_SF"/>
    <property type="match status" value="1"/>
</dbReference>
<feature type="compositionally biased region" description="Acidic residues" evidence="10">
    <location>
        <begin position="886"/>
        <end position="895"/>
    </location>
</feature>
<feature type="region of interest" description="Disordered" evidence="10">
    <location>
        <begin position="437"/>
        <end position="469"/>
    </location>
</feature>
<dbReference type="PROSITE" id="PS50815">
    <property type="entry name" value="HORMA"/>
    <property type="match status" value="1"/>
</dbReference>
<dbReference type="InterPro" id="IPR011011">
    <property type="entry name" value="Znf_FYVE_PHD"/>
</dbReference>
<dbReference type="AlphaFoldDB" id="A0AAJ8LPI8"/>
<keyword evidence="4" id="KW-0479">Metal-binding</keyword>
<keyword evidence="8" id="KW-0469">Meiosis</keyword>
<feature type="compositionally biased region" description="Basic and acidic residues" evidence="10">
    <location>
        <begin position="658"/>
        <end position="669"/>
    </location>
</feature>
<name>A0AAJ8LPI8_9TREE</name>
<feature type="compositionally biased region" description="Polar residues" evidence="10">
    <location>
        <begin position="94"/>
        <end position="109"/>
    </location>
</feature>
<dbReference type="KEGG" id="ksn:43586037"/>
<evidence type="ECO:0000313" key="14">
    <source>
        <dbReference type="Proteomes" id="UP000322225"/>
    </source>
</evidence>
<keyword evidence="3" id="KW-0158">Chromosome</keyword>
<feature type="domain" description="PHD-type" evidence="11">
    <location>
        <begin position="676"/>
        <end position="727"/>
    </location>
</feature>
<feature type="compositionally biased region" description="Low complexity" evidence="10">
    <location>
        <begin position="26"/>
        <end position="47"/>
    </location>
</feature>
<dbReference type="InterPro" id="IPR019787">
    <property type="entry name" value="Znf_PHD-finger"/>
</dbReference>
<feature type="compositionally biased region" description="Basic and acidic residues" evidence="10">
    <location>
        <begin position="896"/>
        <end position="905"/>
    </location>
</feature>
<dbReference type="EMBL" id="CP144063">
    <property type="protein sequence ID" value="WWD22518.1"/>
    <property type="molecule type" value="Genomic_DNA"/>
</dbReference>
<dbReference type="PANTHER" id="PTHR48225:SF7">
    <property type="entry name" value="MEIOSIS-SPECIFIC PROTEIN HOP1"/>
    <property type="match status" value="1"/>
</dbReference>
<dbReference type="GO" id="GO:0051598">
    <property type="term" value="P:meiotic recombination checkpoint signaling"/>
    <property type="evidence" value="ECO:0007669"/>
    <property type="project" value="TreeGrafter"/>
</dbReference>
<dbReference type="InterPro" id="IPR013083">
    <property type="entry name" value="Znf_RING/FYVE/PHD"/>
</dbReference>
<evidence type="ECO:0000256" key="10">
    <source>
        <dbReference type="SAM" id="MobiDB-lite"/>
    </source>
</evidence>
<dbReference type="SUPFAM" id="SSF56019">
    <property type="entry name" value="The spindle assembly checkpoint protein mad2"/>
    <property type="match status" value="1"/>
</dbReference>
<evidence type="ECO:0000313" key="13">
    <source>
        <dbReference type="EMBL" id="WWD22518.1"/>
    </source>
</evidence>
<evidence type="ECO:0000256" key="8">
    <source>
        <dbReference type="ARBA" id="ARBA00023254"/>
    </source>
</evidence>
<feature type="compositionally biased region" description="Basic residues" evidence="10">
    <location>
        <begin position="609"/>
        <end position="621"/>
    </location>
</feature>
<comment type="subcellular location">
    <subcellularLocation>
        <location evidence="2">Chromosome</location>
    </subcellularLocation>
    <subcellularLocation>
        <location evidence="1">Nucleus</location>
    </subcellularLocation>
</comment>
<evidence type="ECO:0000259" key="11">
    <source>
        <dbReference type="PROSITE" id="PS50016"/>
    </source>
</evidence>
<dbReference type="InterPro" id="IPR036570">
    <property type="entry name" value="HORMA_dom_sf"/>
</dbReference>
<dbReference type="PROSITE" id="PS50016">
    <property type="entry name" value="ZF_PHD_2"/>
    <property type="match status" value="1"/>
</dbReference>
<dbReference type="InterPro" id="IPR051294">
    <property type="entry name" value="HORMA_MeioticProgression"/>
</dbReference>
<feature type="compositionally biased region" description="Basic and acidic residues" evidence="10">
    <location>
        <begin position="441"/>
        <end position="452"/>
    </location>
</feature>
<reference evidence="13" key="1">
    <citation type="submission" date="2017-08" db="EMBL/GenBank/DDBJ databases">
        <authorList>
            <person name="Cuomo C."/>
            <person name="Billmyre B."/>
            <person name="Heitman J."/>
        </authorList>
    </citation>
    <scope>NUCLEOTIDE SEQUENCE</scope>
    <source>
        <strain evidence="13">CBS 12478</strain>
    </source>
</reference>
<dbReference type="GO" id="GO:0008270">
    <property type="term" value="F:zinc ion binding"/>
    <property type="evidence" value="ECO:0007669"/>
    <property type="project" value="UniProtKB-KW"/>
</dbReference>
<keyword evidence="14" id="KW-1185">Reference proteome</keyword>
<dbReference type="SUPFAM" id="SSF57903">
    <property type="entry name" value="FYVE/PHD zinc finger"/>
    <property type="match status" value="1"/>
</dbReference>
<evidence type="ECO:0000256" key="4">
    <source>
        <dbReference type="ARBA" id="ARBA00022723"/>
    </source>
</evidence>
<dbReference type="Proteomes" id="UP000322225">
    <property type="component" value="Chromosome 13"/>
</dbReference>
<evidence type="ECO:0000256" key="7">
    <source>
        <dbReference type="ARBA" id="ARBA00023242"/>
    </source>
</evidence>
<feature type="compositionally biased region" description="Polar residues" evidence="10">
    <location>
        <begin position="511"/>
        <end position="520"/>
    </location>
</feature>
<dbReference type="InterPro" id="IPR003511">
    <property type="entry name" value="HORMA_dom"/>
</dbReference>
<feature type="compositionally biased region" description="Polar residues" evidence="10">
    <location>
        <begin position="573"/>
        <end position="584"/>
    </location>
</feature>
<dbReference type="PANTHER" id="PTHR48225">
    <property type="entry name" value="HORMA DOMAIN-CONTAINING PROTEIN 1"/>
    <property type="match status" value="1"/>
</dbReference>
<evidence type="ECO:0000256" key="2">
    <source>
        <dbReference type="ARBA" id="ARBA00004286"/>
    </source>
</evidence>
<dbReference type="SMART" id="SM00249">
    <property type="entry name" value="PHD"/>
    <property type="match status" value="1"/>
</dbReference>
<evidence type="ECO:0000256" key="5">
    <source>
        <dbReference type="ARBA" id="ARBA00022771"/>
    </source>
</evidence>
<proteinExistence type="predicted"/>
<dbReference type="GO" id="GO:0007130">
    <property type="term" value="P:synaptonemal complex assembly"/>
    <property type="evidence" value="ECO:0007669"/>
    <property type="project" value="TreeGrafter"/>
</dbReference>
<keyword evidence="5 9" id="KW-0863">Zinc-finger</keyword>
<feature type="region of interest" description="Disordered" evidence="10">
    <location>
        <begin position="507"/>
        <end position="528"/>
    </location>
</feature>
<feature type="region of interest" description="Disordered" evidence="10">
    <location>
        <begin position="89"/>
        <end position="132"/>
    </location>
</feature>
<feature type="region of interest" description="Disordered" evidence="10">
    <location>
        <begin position="864"/>
        <end position="920"/>
    </location>
</feature>
<keyword evidence="6" id="KW-0862">Zinc</keyword>
<protein>
    <recommendedName>
        <fullName evidence="15">HORMA domain-containing protein</fullName>
    </recommendedName>
</protein>
<dbReference type="Gene3D" id="3.30.900.10">
    <property type="entry name" value="HORMA domain"/>
    <property type="match status" value="1"/>
</dbReference>
<evidence type="ECO:0000256" key="1">
    <source>
        <dbReference type="ARBA" id="ARBA00004123"/>
    </source>
</evidence>
<feature type="region of interest" description="Disordered" evidence="10">
    <location>
        <begin position="549"/>
        <end position="584"/>
    </location>
</feature>
<feature type="domain" description="HORMA" evidence="12">
    <location>
        <begin position="51"/>
        <end position="334"/>
    </location>
</feature>
<evidence type="ECO:0000256" key="3">
    <source>
        <dbReference type="ARBA" id="ARBA00022454"/>
    </source>
</evidence>
<dbReference type="GO" id="GO:0005634">
    <property type="term" value="C:nucleus"/>
    <property type="evidence" value="ECO:0007669"/>
    <property type="project" value="UniProtKB-SubCell"/>
</dbReference>
<feature type="compositionally biased region" description="Low complexity" evidence="10">
    <location>
        <begin position="110"/>
        <end position="123"/>
    </location>
</feature>
<feature type="compositionally biased region" description="Polar residues" evidence="10">
    <location>
        <begin position="866"/>
        <end position="885"/>
    </location>
</feature>
<reference evidence="13" key="2">
    <citation type="submission" date="2024-01" db="EMBL/GenBank/DDBJ databases">
        <title>Comparative genomics of Cryptococcus and Kwoniella reveals pathogenesis evolution and contrasting modes of karyotype evolution via chromosome fusion or intercentromeric recombination.</title>
        <authorList>
            <person name="Coelho M.A."/>
            <person name="David-Palma M."/>
            <person name="Shea T."/>
            <person name="Bowers K."/>
            <person name="McGinley-Smith S."/>
            <person name="Mohammad A.W."/>
            <person name="Gnirke A."/>
            <person name="Yurkov A.M."/>
            <person name="Nowrousian M."/>
            <person name="Sun S."/>
            <person name="Cuomo C.A."/>
            <person name="Heitman J."/>
        </authorList>
    </citation>
    <scope>NUCLEOTIDE SEQUENCE</scope>
    <source>
        <strain evidence="13">CBS 12478</strain>
    </source>
</reference>